<dbReference type="Proteomes" id="UP000190286">
    <property type="component" value="Unassembled WGS sequence"/>
</dbReference>
<dbReference type="EMBL" id="FUYF01000059">
    <property type="protein sequence ID" value="SKA98547.1"/>
    <property type="molecule type" value="Genomic_DNA"/>
</dbReference>
<dbReference type="SUPFAM" id="SSF82171">
    <property type="entry name" value="DPP6 N-terminal domain-like"/>
    <property type="match status" value="1"/>
</dbReference>
<feature type="signal peptide" evidence="1">
    <location>
        <begin position="1"/>
        <end position="29"/>
    </location>
</feature>
<evidence type="ECO:0000256" key="1">
    <source>
        <dbReference type="SAM" id="SignalP"/>
    </source>
</evidence>
<keyword evidence="3" id="KW-1185">Reference proteome</keyword>
<protein>
    <submittedName>
        <fullName evidence="2">Uncharacterized protein</fullName>
    </submittedName>
</protein>
<proteinExistence type="predicted"/>
<gene>
    <name evidence="2" type="ORF">SAMN02745178_02874</name>
</gene>
<dbReference type="GeneID" id="93339283"/>
<feature type="chain" id="PRO_5038705478" evidence="1">
    <location>
        <begin position="30"/>
        <end position="462"/>
    </location>
</feature>
<organism evidence="2 3">
    <name type="scientific">Gemmiger formicilis</name>
    <dbReference type="NCBI Taxonomy" id="745368"/>
    <lineage>
        <taxon>Bacteria</taxon>
        <taxon>Bacillati</taxon>
        <taxon>Bacillota</taxon>
        <taxon>Clostridia</taxon>
        <taxon>Eubacteriales</taxon>
        <taxon>Gemmiger</taxon>
    </lineage>
</organism>
<evidence type="ECO:0000313" key="3">
    <source>
        <dbReference type="Proteomes" id="UP000190286"/>
    </source>
</evidence>
<dbReference type="AlphaFoldDB" id="A0A1T4Y9Q7"/>
<dbReference type="RefSeq" id="WP_078785644.1">
    <property type="nucleotide sequence ID" value="NZ_FUYF01000059.1"/>
</dbReference>
<keyword evidence="1" id="KW-0732">Signal</keyword>
<evidence type="ECO:0000313" key="2">
    <source>
        <dbReference type="EMBL" id="SKA98547.1"/>
    </source>
</evidence>
<accession>A0A1T4Y9Q7</accession>
<sequence>MHDSSFCRKAFTLCICLLFSGCAASLSDANVKGEKAVTENISLADSMNLTQPSDGSSDAAQMKIISSANGIIASSILGNEKGCYEVFDRPAGGGNLLYTDYATKSHIYLSNQINSDHNNESDTSYLESTIGGCYLALSDDYLFIFKLNTPSFAADETSERQGYIARCDLDGADRQILTKLAANESIVSGCVACDGENLYYLSCLLQDDGTTTPSTLIQLKIADGTRREICQLDSESRHFIVGAHQDKIILKSILNPAKLSDDLSADDIVRAVQEQVHQLTLLSSDGQQQELCRWKQDERSEMFMNGNMYYWDKETNGLYCWDLESDTPECLFAGPIRFDDEVSYDRLSLSADSFDGHLLVTAVQDSDGQAVSCAFDPISKSLQKLTLTSDDEKSVLILAEGSEYFLVRYGLMEYEVPDYAPDGREITTTMLLPNLRLIAKSDYWNNIPNYILLDDYVYSRKP</sequence>
<name>A0A1T4Y9Q7_9FIRM</name>
<reference evidence="2 3" key="1">
    <citation type="submission" date="2017-02" db="EMBL/GenBank/DDBJ databases">
        <authorList>
            <person name="Peterson S.W."/>
        </authorList>
    </citation>
    <scope>NUCLEOTIDE SEQUENCE [LARGE SCALE GENOMIC DNA]</scope>
    <source>
        <strain evidence="2 3">ATCC 27749</strain>
    </source>
</reference>
<dbReference type="OrthoDB" id="1835978at2"/>